<evidence type="ECO:0000313" key="2">
    <source>
        <dbReference type="EMBL" id="KAH3724774.1"/>
    </source>
</evidence>
<name>A0A9D4CGF8_DREPO</name>
<comment type="caution">
    <text evidence="2">The sequence shown here is derived from an EMBL/GenBank/DDBJ whole genome shotgun (WGS) entry which is preliminary data.</text>
</comment>
<evidence type="ECO:0008006" key="4">
    <source>
        <dbReference type="Google" id="ProtNLM"/>
    </source>
</evidence>
<dbReference type="EMBL" id="JAIWYP010000012">
    <property type="protein sequence ID" value="KAH3724774.1"/>
    <property type="molecule type" value="Genomic_DNA"/>
</dbReference>
<accession>A0A9D4CGF8</accession>
<evidence type="ECO:0000256" key="1">
    <source>
        <dbReference type="SAM" id="SignalP"/>
    </source>
</evidence>
<protein>
    <recommendedName>
        <fullName evidence="4">Secreted protein</fullName>
    </recommendedName>
</protein>
<keyword evidence="3" id="KW-1185">Reference proteome</keyword>
<reference evidence="2" key="1">
    <citation type="journal article" date="2019" name="bioRxiv">
        <title>The Genome of the Zebra Mussel, Dreissena polymorpha: A Resource for Invasive Species Research.</title>
        <authorList>
            <person name="McCartney M.A."/>
            <person name="Auch B."/>
            <person name="Kono T."/>
            <person name="Mallez S."/>
            <person name="Zhang Y."/>
            <person name="Obille A."/>
            <person name="Becker A."/>
            <person name="Abrahante J.E."/>
            <person name="Garbe J."/>
            <person name="Badalamenti J.P."/>
            <person name="Herman A."/>
            <person name="Mangelson H."/>
            <person name="Liachko I."/>
            <person name="Sullivan S."/>
            <person name="Sone E.D."/>
            <person name="Koren S."/>
            <person name="Silverstein K.A.T."/>
            <person name="Beckman K.B."/>
            <person name="Gohl D.M."/>
        </authorList>
    </citation>
    <scope>NUCLEOTIDE SEQUENCE</scope>
    <source>
        <strain evidence="2">Duluth1</strain>
        <tissue evidence="2">Whole animal</tissue>
    </source>
</reference>
<feature type="signal peptide" evidence="1">
    <location>
        <begin position="1"/>
        <end position="23"/>
    </location>
</feature>
<organism evidence="2 3">
    <name type="scientific">Dreissena polymorpha</name>
    <name type="common">Zebra mussel</name>
    <name type="synonym">Mytilus polymorpha</name>
    <dbReference type="NCBI Taxonomy" id="45954"/>
    <lineage>
        <taxon>Eukaryota</taxon>
        <taxon>Metazoa</taxon>
        <taxon>Spiralia</taxon>
        <taxon>Lophotrochozoa</taxon>
        <taxon>Mollusca</taxon>
        <taxon>Bivalvia</taxon>
        <taxon>Autobranchia</taxon>
        <taxon>Heteroconchia</taxon>
        <taxon>Euheterodonta</taxon>
        <taxon>Imparidentia</taxon>
        <taxon>Neoheterodontei</taxon>
        <taxon>Myida</taxon>
        <taxon>Dreissenoidea</taxon>
        <taxon>Dreissenidae</taxon>
        <taxon>Dreissena</taxon>
    </lineage>
</organism>
<keyword evidence="1" id="KW-0732">Signal</keyword>
<reference evidence="2" key="2">
    <citation type="submission" date="2020-11" db="EMBL/GenBank/DDBJ databases">
        <authorList>
            <person name="McCartney M.A."/>
            <person name="Auch B."/>
            <person name="Kono T."/>
            <person name="Mallez S."/>
            <person name="Becker A."/>
            <person name="Gohl D.M."/>
            <person name="Silverstein K.A.T."/>
            <person name="Koren S."/>
            <person name="Bechman K.B."/>
            <person name="Herman A."/>
            <person name="Abrahante J.E."/>
            <person name="Garbe J."/>
        </authorList>
    </citation>
    <scope>NUCLEOTIDE SEQUENCE</scope>
    <source>
        <strain evidence="2">Duluth1</strain>
        <tissue evidence="2">Whole animal</tissue>
    </source>
</reference>
<sequence length="88" mass="9518">MRSAVNTCLSTAFVVVFPGIVRALPRRTGTNVVKKAVAGSPKRDPCDVNDVILFASWRYGLSSRYSVQMIGRSSADIRGIGLFGSLQK</sequence>
<evidence type="ECO:0000313" key="3">
    <source>
        <dbReference type="Proteomes" id="UP000828390"/>
    </source>
</evidence>
<dbReference type="Proteomes" id="UP000828390">
    <property type="component" value="Unassembled WGS sequence"/>
</dbReference>
<gene>
    <name evidence="2" type="ORF">DPMN_050598</name>
</gene>
<feature type="chain" id="PRO_5038503720" description="Secreted protein" evidence="1">
    <location>
        <begin position="24"/>
        <end position="88"/>
    </location>
</feature>
<proteinExistence type="predicted"/>
<dbReference type="AlphaFoldDB" id="A0A9D4CGF8"/>